<evidence type="ECO:0000256" key="1">
    <source>
        <dbReference type="ARBA" id="ARBA00022676"/>
    </source>
</evidence>
<dbReference type="InterPro" id="IPR029044">
    <property type="entry name" value="Nucleotide-diphossugar_trans"/>
</dbReference>
<accession>A0A411ZK06</accession>
<sequence>MKMNRNPKVTIIIPAYNVEEYIYRGIESCINQTYDNLEIIIVDDGSTDKTALIIEQYAHKDSRIVFLKQKNAGVSSARNNALDHTTGNYVVFLDSDDWLELNAVDQLLSRVDGESFIICSRYIVDETNTDLKENDDVRTEFEVAKGATILESFLYKYFYFQSSCYKLFDVEIINKYSLRFSEDISHGEDGLFVFQYLQFINSLISVPIPLWNILERSKSASNSSFNVKKLTAIDAAENMLAYDLSQNVHIQIVRYLVTRAETMYLDACLSDANNNKEAIRSIKTKLVKYKEVLKYSQTTFREKIRFCVITYIPVFFVEKIMWFKRKLKNN</sequence>
<keyword evidence="1" id="KW-0328">Glycosyltransferase</keyword>
<dbReference type="AlphaFoldDB" id="A0A411ZK06"/>
<dbReference type="GO" id="GO:0016757">
    <property type="term" value="F:glycosyltransferase activity"/>
    <property type="evidence" value="ECO:0007669"/>
    <property type="project" value="UniProtKB-KW"/>
</dbReference>
<dbReference type="CDD" id="cd00761">
    <property type="entry name" value="Glyco_tranf_GTA_type"/>
    <property type="match status" value="1"/>
</dbReference>
<organism evidence="4 5">
    <name type="scientific">Blautia obeum</name>
    <dbReference type="NCBI Taxonomy" id="40520"/>
    <lineage>
        <taxon>Bacteria</taxon>
        <taxon>Bacillati</taxon>
        <taxon>Bacillota</taxon>
        <taxon>Clostridia</taxon>
        <taxon>Lachnospirales</taxon>
        <taxon>Lachnospiraceae</taxon>
        <taxon>Blautia</taxon>
    </lineage>
</organism>
<protein>
    <submittedName>
        <fullName evidence="4">Glycosyltransferase family 2 protein</fullName>
    </submittedName>
</protein>
<evidence type="ECO:0000313" key="5">
    <source>
        <dbReference type="Proteomes" id="UP000283585"/>
    </source>
</evidence>
<evidence type="ECO:0000259" key="3">
    <source>
        <dbReference type="Pfam" id="PF00535"/>
    </source>
</evidence>
<evidence type="ECO:0000313" key="4">
    <source>
        <dbReference type="EMBL" id="RGQ03166.1"/>
    </source>
</evidence>
<dbReference type="InterPro" id="IPR001173">
    <property type="entry name" value="Glyco_trans_2-like"/>
</dbReference>
<reference evidence="4 5" key="1">
    <citation type="submission" date="2018-08" db="EMBL/GenBank/DDBJ databases">
        <title>A genome reference for cultivated species of the human gut microbiota.</title>
        <authorList>
            <person name="Zou Y."/>
            <person name="Xue W."/>
            <person name="Luo G."/>
        </authorList>
    </citation>
    <scope>NUCLEOTIDE SEQUENCE [LARGE SCALE GENOMIC DNA]</scope>
    <source>
        <strain evidence="4 5">AF29-2BH</strain>
    </source>
</reference>
<dbReference type="Pfam" id="PF00535">
    <property type="entry name" value="Glycos_transf_2"/>
    <property type="match status" value="1"/>
</dbReference>
<dbReference type="Gene3D" id="3.90.550.10">
    <property type="entry name" value="Spore Coat Polysaccharide Biosynthesis Protein SpsA, Chain A"/>
    <property type="match status" value="1"/>
</dbReference>
<comment type="caution">
    <text evidence="4">The sequence shown here is derived from an EMBL/GenBank/DDBJ whole genome shotgun (WGS) entry which is preliminary data.</text>
</comment>
<feature type="domain" description="Glycosyltransferase 2-like" evidence="3">
    <location>
        <begin position="10"/>
        <end position="175"/>
    </location>
</feature>
<name>A0A411ZK06_9FIRM</name>
<gene>
    <name evidence="4" type="ORF">DWZ12_13405</name>
</gene>
<dbReference type="PANTHER" id="PTHR22916">
    <property type="entry name" value="GLYCOSYLTRANSFERASE"/>
    <property type="match status" value="1"/>
</dbReference>
<evidence type="ECO:0000256" key="2">
    <source>
        <dbReference type="ARBA" id="ARBA00022679"/>
    </source>
</evidence>
<dbReference type="SUPFAM" id="SSF53448">
    <property type="entry name" value="Nucleotide-diphospho-sugar transferases"/>
    <property type="match status" value="1"/>
</dbReference>
<proteinExistence type="predicted"/>
<dbReference type="EMBL" id="QRSS01000019">
    <property type="protein sequence ID" value="RGQ03166.1"/>
    <property type="molecule type" value="Genomic_DNA"/>
</dbReference>
<dbReference type="PANTHER" id="PTHR22916:SF51">
    <property type="entry name" value="GLYCOSYLTRANSFERASE EPSH-RELATED"/>
    <property type="match status" value="1"/>
</dbReference>
<keyword evidence="2 4" id="KW-0808">Transferase</keyword>
<dbReference type="Proteomes" id="UP000283585">
    <property type="component" value="Unassembled WGS sequence"/>
</dbReference>